<evidence type="ECO:0000256" key="1">
    <source>
        <dbReference type="ARBA" id="ARBA00004479"/>
    </source>
</evidence>
<dbReference type="PROSITE" id="PS50866">
    <property type="entry name" value="GOLD"/>
    <property type="match status" value="1"/>
</dbReference>
<keyword evidence="13" id="KW-1185">Reference proteome</keyword>
<evidence type="ECO:0000256" key="7">
    <source>
        <dbReference type="ARBA" id="ARBA00037847"/>
    </source>
</evidence>
<keyword evidence="5 9" id="KW-1133">Transmembrane helix</keyword>
<feature type="chain" id="PRO_5011990215" evidence="10">
    <location>
        <begin position="21"/>
        <end position="226"/>
    </location>
</feature>
<comment type="subcellular location">
    <subcellularLocation>
        <location evidence="7">Endomembrane system</location>
        <topology evidence="7">Single-pass membrane protein</topology>
    </subcellularLocation>
    <subcellularLocation>
        <location evidence="1 8">Membrane</location>
        <topology evidence="1 8">Single-pass type I membrane protein</topology>
    </subcellularLocation>
</comment>
<gene>
    <name evidence="12" type="ORF">KP79_PYT00841</name>
</gene>
<accession>A0A210QPQ5</accession>
<keyword evidence="3 8" id="KW-0812">Transmembrane</keyword>
<dbReference type="InterPro" id="IPR015720">
    <property type="entry name" value="Emp24-like"/>
</dbReference>
<dbReference type="Proteomes" id="UP000242188">
    <property type="component" value="Unassembled WGS sequence"/>
</dbReference>
<dbReference type="PANTHER" id="PTHR22811">
    <property type="entry name" value="TRANSMEMBRANE EMP24 DOMAIN-CONTAINING PROTEIN"/>
    <property type="match status" value="1"/>
</dbReference>
<dbReference type="Gene3D" id="2.60.120.680">
    <property type="entry name" value="GOLD domain"/>
    <property type="match status" value="1"/>
</dbReference>
<evidence type="ECO:0000259" key="11">
    <source>
        <dbReference type="PROSITE" id="PS50866"/>
    </source>
</evidence>
<dbReference type="AlphaFoldDB" id="A0A210QPQ5"/>
<evidence type="ECO:0000256" key="9">
    <source>
        <dbReference type="SAM" id="Phobius"/>
    </source>
</evidence>
<feature type="signal peptide" evidence="10">
    <location>
        <begin position="1"/>
        <end position="20"/>
    </location>
</feature>
<dbReference type="SMART" id="SM01190">
    <property type="entry name" value="EMP24_GP25L"/>
    <property type="match status" value="1"/>
</dbReference>
<evidence type="ECO:0000313" key="13">
    <source>
        <dbReference type="Proteomes" id="UP000242188"/>
    </source>
</evidence>
<evidence type="ECO:0000313" key="12">
    <source>
        <dbReference type="EMBL" id="OWF50717.1"/>
    </source>
</evidence>
<protein>
    <submittedName>
        <fullName evidence="12">Transmembrane emp24 domain-containing protein 1</fullName>
    </submittedName>
</protein>
<comment type="caution">
    <text evidence="12">The sequence shown here is derived from an EMBL/GenBank/DDBJ whole genome shotgun (WGS) entry which is preliminary data.</text>
</comment>
<dbReference type="STRING" id="6573.A0A210QPQ5"/>
<evidence type="ECO:0000256" key="4">
    <source>
        <dbReference type="ARBA" id="ARBA00022729"/>
    </source>
</evidence>
<evidence type="ECO:0000256" key="10">
    <source>
        <dbReference type="SAM" id="SignalP"/>
    </source>
</evidence>
<dbReference type="Pfam" id="PF01105">
    <property type="entry name" value="EMP24_GP25L"/>
    <property type="match status" value="1"/>
</dbReference>
<evidence type="ECO:0000256" key="3">
    <source>
        <dbReference type="ARBA" id="ARBA00022692"/>
    </source>
</evidence>
<dbReference type="SUPFAM" id="SSF101576">
    <property type="entry name" value="Supernatant protein factor (SPF), C-terminal domain"/>
    <property type="match status" value="1"/>
</dbReference>
<dbReference type="EMBL" id="NEDP02002495">
    <property type="protein sequence ID" value="OWF50717.1"/>
    <property type="molecule type" value="Genomic_DNA"/>
</dbReference>
<dbReference type="GO" id="GO:0012505">
    <property type="term" value="C:endomembrane system"/>
    <property type="evidence" value="ECO:0007669"/>
    <property type="project" value="UniProtKB-SubCell"/>
</dbReference>
<evidence type="ECO:0000256" key="5">
    <source>
        <dbReference type="ARBA" id="ARBA00022989"/>
    </source>
</evidence>
<keyword evidence="4 10" id="KW-0732">Signal</keyword>
<evidence type="ECO:0000256" key="8">
    <source>
        <dbReference type="RuleBase" id="RU003827"/>
    </source>
</evidence>
<comment type="similarity">
    <text evidence="2 8">Belongs to the EMP24/GP25L family.</text>
</comment>
<dbReference type="GO" id="GO:0016020">
    <property type="term" value="C:membrane"/>
    <property type="evidence" value="ECO:0007669"/>
    <property type="project" value="UniProtKB-SubCell"/>
</dbReference>
<name>A0A210QPQ5_MIZYE</name>
<keyword evidence="6 9" id="KW-0472">Membrane</keyword>
<reference evidence="12 13" key="1">
    <citation type="journal article" date="2017" name="Nat. Ecol. Evol.">
        <title>Scallop genome provides insights into evolution of bilaterian karyotype and development.</title>
        <authorList>
            <person name="Wang S."/>
            <person name="Zhang J."/>
            <person name="Jiao W."/>
            <person name="Li J."/>
            <person name="Xun X."/>
            <person name="Sun Y."/>
            <person name="Guo X."/>
            <person name="Huan P."/>
            <person name="Dong B."/>
            <person name="Zhang L."/>
            <person name="Hu X."/>
            <person name="Sun X."/>
            <person name="Wang J."/>
            <person name="Zhao C."/>
            <person name="Wang Y."/>
            <person name="Wang D."/>
            <person name="Huang X."/>
            <person name="Wang R."/>
            <person name="Lv J."/>
            <person name="Li Y."/>
            <person name="Zhang Z."/>
            <person name="Liu B."/>
            <person name="Lu W."/>
            <person name="Hui Y."/>
            <person name="Liang J."/>
            <person name="Zhou Z."/>
            <person name="Hou R."/>
            <person name="Li X."/>
            <person name="Liu Y."/>
            <person name="Li H."/>
            <person name="Ning X."/>
            <person name="Lin Y."/>
            <person name="Zhao L."/>
            <person name="Xing Q."/>
            <person name="Dou J."/>
            <person name="Li Y."/>
            <person name="Mao J."/>
            <person name="Guo H."/>
            <person name="Dou H."/>
            <person name="Li T."/>
            <person name="Mu C."/>
            <person name="Jiang W."/>
            <person name="Fu Q."/>
            <person name="Fu X."/>
            <person name="Miao Y."/>
            <person name="Liu J."/>
            <person name="Yu Q."/>
            <person name="Li R."/>
            <person name="Liao H."/>
            <person name="Li X."/>
            <person name="Kong Y."/>
            <person name="Jiang Z."/>
            <person name="Chourrout D."/>
            <person name="Li R."/>
            <person name="Bao Z."/>
        </authorList>
    </citation>
    <scope>NUCLEOTIDE SEQUENCE [LARGE SCALE GENOMIC DNA]</scope>
    <source>
        <strain evidence="12 13">PY_sf001</strain>
    </source>
</reference>
<dbReference type="InterPro" id="IPR009038">
    <property type="entry name" value="GOLD_dom"/>
</dbReference>
<evidence type="ECO:0000256" key="6">
    <source>
        <dbReference type="ARBA" id="ARBA00023136"/>
    </source>
</evidence>
<organism evidence="12 13">
    <name type="scientific">Mizuhopecten yessoensis</name>
    <name type="common">Japanese scallop</name>
    <name type="synonym">Patinopecten yessoensis</name>
    <dbReference type="NCBI Taxonomy" id="6573"/>
    <lineage>
        <taxon>Eukaryota</taxon>
        <taxon>Metazoa</taxon>
        <taxon>Spiralia</taxon>
        <taxon>Lophotrochozoa</taxon>
        <taxon>Mollusca</taxon>
        <taxon>Bivalvia</taxon>
        <taxon>Autobranchia</taxon>
        <taxon>Pteriomorphia</taxon>
        <taxon>Pectinida</taxon>
        <taxon>Pectinoidea</taxon>
        <taxon>Pectinidae</taxon>
        <taxon>Mizuhopecten</taxon>
    </lineage>
</organism>
<dbReference type="InterPro" id="IPR036598">
    <property type="entry name" value="GOLD_dom_sf"/>
</dbReference>
<feature type="transmembrane region" description="Helical" evidence="9">
    <location>
        <begin position="188"/>
        <end position="212"/>
    </location>
</feature>
<dbReference type="OrthoDB" id="5976732at2759"/>
<feature type="domain" description="GOLD" evidence="11">
    <location>
        <begin position="34"/>
        <end position="116"/>
    </location>
</feature>
<proteinExistence type="inferred from homology"/>
<evidence type="ECO:0000256" key="2">
    <source>
        <dbReference type="ARBA" id="ARBA00007104"/>
    </source>
</evidence>
<sequence length="226" mass="26009">MENFIYVLYPLVFLVALVSPFEIDLTVEVNAGTQDCFYQTVKKPVGIEIEYQVIDGGDLDVSFYVQAPDGRVMVSDVQKSDAVHKIDAEVAGDYKMCFDNTFSHFNTKVIYFELVSDDDEDDGDDDKDWNFAKEELSGLIDMTIQDFKQKMETMKDHLDKSAQIQHFLKNYEARDRNTQENNFQRVNWLSGIQVFVMVSVGLTQVLLIRGLFDDKSRVHNVMKART</sequence>